<dbReference type="GO" id="GO:0005982">
    <property type="term" value="P:starch metabolic process"/>
    <property type="evidence" value="ECO:0007669"/>
    <property type="project" value="TreeGrafter"/>
</dbReference>
<comment type="subcellular location">
    <subcellularLocation>
        <location evidence="1">Plastid</location>
        <location evidence="1">Chloroplast stroma</location>
    </subcellularLocation>
</comment>
<evidence type="ECO:0000256" key="3">
    <source>
        <dbReference type="ARBA" id="ARBA00022640"/>
    </source>
</evidence>
<evidence type="ECO:0000256" key="5">
    <source>
        <dbReference type="ARBA" id="ARBA00038237"/>
    </source>
</evidence>
<feature type="region of interest" description="Disordered" evidence="6">
    <location>
        <begin position="583"/>
        <end position="603"/>
    </location>
</feature>
<dbReference type="Proteomes" id="UP001154282">
    <property type="component" value="Unassembled WGS sequence"/>
</dbReference>
<dbReference type="GO" id="GO:0043036">
    <property type="term" value="C:starch grain"/>
    <property type="evidence" value="ECO:0007669"/>
    <property type="project" value="TreeGrafter"/>
</dbReference>
<evidence type="ECO:0000256" key="2">
    <source>
        <dbReference type="ARBA" id="ARBA00022528"/>
    </source>
</evidence>
<evidence type="ECO:0000256" key="6">
    <source>
        <dbReference type="SAM" id="MobiDB-lite"/>
    </source>
</evidence>
<feature type="compositionally biased region" description="Basic and acidic residues" evidence="6">
    <location>
        <begin position="168"/>
        <end position="179"/>
    </location>
</feature>
<dbReference type="GO" id="GO:2001070">
    <property type="term" value="F:starch binding"/>
    <property type="evidence" value="ECO:0007669"/>
    <property type="project" value="TreeGrafter"/>
</dbReference>
<dbReference type="PANTHER" id="PTHR34113">
    <property type="entry name" value="INACTIVE PURPLE ACID PHOSPHATASE-LIKE PROTEIN"/>
    <property type="match status" value="1"/>
</dbReference>
<organism evidence="7 8">
    <name type="scientific">Linum tenue</name>
    <dbReference type="NCBI Taxonomy" id="586396"/>
    <lineage>
        <taxon>Eukaryota</taxon>
        <taxon>Viridiplantae</taxon>
        <taxon>Streptophyta</taxon>
        <taxon>Embryophyta</taxon>
        <taxon>Tracheophyta</taxon>
        <taxon>Spermatophyta</taxon>
        <taxon>Magnoliopsida</taxon>
        <taxon>eudicotyledons</taxon>
        <taxon>Gunneridae</taxon>
        <taxon>Pentapetalae</taxon>
        <taxon>rosids</taxon>
        <taxon>fabids</taxon>
        <taxon>Malpighiales</taxon>
        <taxon>Linaceae</taxon>
        <taxon>Linum</taxon>
    </lineage>
</organism>
<feature type="region of interest" description="Disordered" evidence="6">
    <location>
        <begin position="157"/>
        <end position="240"/>
    </location>
</feature>
<comment type="caution">
    <text evidence="7">The sequence shown here is derived from an EMBL/GenBank/DDBJ whole genome shotgun (WGS) entry which is preliminary data.</text>
</comment>
<keyword evidence="4" id="KW-0809">Transit peptide</keyword>
<keyword evidence="3" id="KW-0934">Plastid</keyword>
<sequence length="603" mass="67416">MASSLVSHSRAAAAARSPLLTRPPAAGAFSSPLEQLLLRSGTRTSRSGRALTGLRVRVSSNETSYLDMWKNAIERERKAAEFQKIADTLPPGDDGSAVGGGEQVDLEKKNEEFSKILDVSDEERDRIRHQQVIDRAAAAIAAAESVVKGMQERAATFPRSIKATGDSDPSRGEDTKEVEGAGEQDGGIVFIPKSADSSNGVPGPDFWSWTPPKSSDSDSNGDGGLQPMRQPSASPVSYNPVKEKERGMDFLTIPFESKLPQIIPPLQSSMEVENLAASEPTLEIPAIKEEVHELGEQFSAHAAEAARALQSDLQETSLTTGVNPDGSRWWKQVGAERRPDGVICRWTMSRGVSADQEMEWQEKFWEASDDFGYKELGSEKSGRDANGSVWREHWRESMWQDAGLVHLEKTADKWGKNGQGDEWQEQWWEHYDASNKAEKWAHKWCSIDPTTPLDAGHAHVWHEKWGEKYDGHGGSAKYTDKWAERWEGDGWAKWGDKWDEDFSTNGHGVKQGETWWAGKYGDRWNRTWGEQHNGTGWIHKYGQSSCGEHWDTHIPQDTWYERFPHFGFYHCFDHSTHLQQVKPPSEIFESGGQSDAPGSEPEL</sequence>
<dbReference type="GO" id="GO:0009570">
    <property type="term" value="C:chloroplast stroma"/>
    <property type="evidence" value="ECO:0007669"/>
    <property type="project" value="UniProtKB-SubCell"/>
</dbReference>
<comment type="similarity">
    <text evidence="5">Belongs to the ESV1 family.</text>
</comment>
<evidence type="ECO:0000256" key="1">
    <source>
        <dbReference type="ARBA" id="ARBA00004470"/>
    </source>
</evidence>
<evidence type="ECO:0000313" key="7">
    <source>
        <dbReference type="EMBL" id="CAI0465692.1"/>
    </source>
</evidence>
<evidence type="ECO:0000256" key="4">
    <source>
        <dbReference type="ARBA" id="ARBA00022946"/>
    </source>
</evidence>
<dbReference type="PANTHER" id="PTHR34113:SF2">
    <property type="entry name" value="PROTEIN LIKE EARLY STARVATION, CHLOROPLASTIC"/>
    <property type="match status" value="1"/>
</dbReference>
<dbReference type="AlphaFoldDB" id="A0AAV0P4Z4"/>
<proteinExistence type="inferred from homology"/>
<accession>A0AAV0P4Z4</accession>
<dbReference type="InterPro" id="IPR052495">
    <property type="entry name" value="Alpha-glucan_binding_chloro"/>
</dbReference>
<evidence type="ECO:0000313" key="8">
    <source>
        <dbReference type="Proteomes" id="UP001154282"/>
    </source>
</evidence>
<gene>
    <name evidence="7" type="ORF">LITE_LOCUS36713</name>
</gene>
<protein>
    <submittedName>
        <fullName evidence="7">Uncharacterized protein</fullName>
    </submittedName>
</protein>
<keyword evidence="2" id="KW-0150">Chloroplast</keyword>
<keyword evidence="8" id="KW-1185">Reference proteome</keyword>
<dbReference type="EMBL" id="CAMGYJ010000008">
    <property type="protein sequence ID" value="CAI0465692.1"/>
    <property type="molecule type" value="Genomic_DNA"/>
</dbReference>
<dbReference type="GO" id="GO:2000904">
    <property type="term" value="P:regulation of starch metabolic process"/>
    <property type="evidence" value="ECO:0007669"/>
    <property type="project" value="TreeGrafter"/>
</dbReference>
<name>A0AAV0P4Z4_9ROSI</name>
<reference evidence="7" key="1">
    <citation type="submission" date="2022-08" db="EMBL/GenBank/DDBJ databases">
        <authorList>
            <person name="Gutierrez-Valencia J."/>
        </authorList>
    </citation>
    <scope>NUCLEOTIDE SEQUENCE</scope>
</reference>